<name>A0ABR6ZKZ8_9BURK</name>
<evidence type="ECO:0000313" key="2">
    <source>
        <dbReference type="EMBL" id="MBC3916541.1"/>
    </source>
</evidence>
<dbReference type="SUPFAM" id="SSF51735">
    <property type="entry name" value="NAD(P)-binding Rossmann-fold domains"/>
    <property type="match status" value="1"/>
</dbReference>
<dbReference type="EMBL" id="JACOGF010000002">
    <property type="protein sequence ID" value="MBC3916541.1"/>
    <property type="molecule type" value="Genomic_DNA"/>
</dbReference>
<evidence type="ECO:0000313" key="3">
    <source>
        <dbReference type="Proteomes" id="UP000650424"/>
    </source>
</evidence>
<dbReference type="Pfam" id="PF13380">
    <property type="entry name" value="CoA_binding_2"/>
    <property type="match status" value="1"/>
</dbReference>
<dbReference type="InterPro" id="IPR036291">
    <property type="entry name" value="NAD(P)-bd_dom_sf"/>
</dbReference>
<dbReference type="RefSeq" id="WP_186945799.1">
    <property type="nucleotide sequence ID" value="NZ_JACOGF010000002.1"/>
</dbReference>
<dbReference type="PANTHER" id="PTHR33303:SF2">
    <property type="entry name" value="COA-BINDING DOMAIN-CONTAINING PROTEIN"/>
    <property type="match status" value="1"/>
</dbReference>
<accession>A0ABR6ZKZ8</accession>
<comment type="caution">
    <text evidence="2">The sequence shown here is derived from an EMBL/GenBank/DDBJ whole genome shotgun (WGS) entry which is preliminary data.</text>
</comment>
<gene>
    <name evidence="2" type="ORF">H8L32_03495</name>
</gene>
<feature type="domain" description="CoA-binding" evidence="1">
    <location>
        <begin position="11"/>
        <end position="108"/>
    </location>
</feature>
<dbReference type="InterPro" id="IPR003781">
    <property type="entry name" value="CoA-bd"/>
</dbReference>
<dbReference type="PANTHER" id="PTHR33303">
    <property type="entry name" value="CYTOPLASMIC PROTEIN-RELATED"/>
    <property type="match status" value="1"/>
</dbReference>
<keyword evidence="3" id="KW-1185">Reference proteome</keyword>
<dbReference type="SMART" id="SM00881">
    <property type="entry name" value="CoA_binding"/>
    <property type="match status" value="1"/>
</dbReference>
<organism evidence="2 3">
    <name type="scientific">Undibacterium hunanense</name>
    <dbReference type="NCBI Taxonomy" id="2762292"/>
    <lineage>
        <taxon>Bacteria</taxon>
        <taxon>Pseudomonadati</taxon>
        <taxon>Pseudomonadota</taxon>
        <taxon>Betaproteobacteria</taxon>
        <taxon>Burkholderiales</taxon>
        <taxon>Oxalobacteraceae</taxon>
        <taxon>Undibacterium</taxon>
    </lineage>
</organism>
<evidence type="ECO:0000259" key="1">
    <source>
        <dbReference type="SMART" id="SM00881"/>
    </source>
</evidence>
<sequence length="138" mass="15139">MHMEQDLITEMLGKSKIIAVVGLSPKPARASYGVAAYMQAQGYRIIPVNPREAGKTILGELCYADLVAAAADHRIDIVNCFRNADDIPPVVEEAIRIAAPYLWMQQGIVNVPAAEKAEAAGIRVVMDKCIKIEHHVRF</sequence>
<reference evidence="2 3" key="1">
    <citation type="submission" date="2020-08" db="EMBL/GenBank/DDBJ databases">
        <title>Novel species isolated from subtropical streams in China.</title>
        <authorList>
            <person name="Lu H."/>
        </authorList>
    </citation>
    <scope>NUCLEOTIDE SEQUENCE [LARGE SCALE GENOMIC DNA]</scope>
    <source>
        <strain evidence="2 3">CY18W</strain>
    </source>
</reference>
<dbReference type="Proteomes" id="UP000650424">
    <property type="component" value="Unassembled WGS sequence"/>
</dbReference>
<proteinExistence type="predicted"/>
<dbReference type="Gene3D" id="3.40.50.720">
    <property type="entry name" value="NAD(P)-binding Rossmann-like Domain"/>
    <property type="match status" value="1"/>
</dbReference>
<protein>
    <submittedName>
        <fullName evidence="2">CoA-binding protein</fullName>
    </submittedName>
</protein>